<dbReference type="EMBL" id="MN739518">
    <property type="protein sequence ID" value="QHT10174.1"/>
    <property type="molecule type" value="Genomic_DNA"/>
</dbReference>
<accession>A0A6C0D271</accession>
<proteinExistence type="predicted"/>
<evidence type="ECO:0000313" key="1">
    <source>
        <dbReference type="EMBL" id="QHT10174.1"/>
    </source>
</evidence>
<organism evidence="1">
    <name type="scientific">viral metagenome</name>
    <dbReference type="NCBI Taxonomy" id="1070528"/>
    <lineage>
        <taxon>unclassified sequences</taxon>
        <taxon>metagenomes</taxon>
        <taxon>organismal metagenomes</taxon>
    </lineage>
</organism>
<name>A0A6C0D271_9ZZZZ</name>
<protein>
    <submittedName>
        <fullName evidence="1">Uncharacterized protein</fullName>
    </submittedName>
</protein>
<reference evidence="1" key="1">
    <citation type="journal article" date="2020" name="Nature">
        <title>Giant virus diversity and host interactions through global metagenomics.</title>
        <authorList>
            <person name="Schulz F."/>
            <person name="Roux S."/>
            <person name="Paez-Espino D."/>
            <person name="Jungbluth S."/>
            <person name="Walsh D.A."/>
            <person name="Denef V.J."/>
            <person name="McMahon K.D."/>
            <person name="Konstantinidis K.T."/>
            <person name="Eloe-Fadrosh E.A."/>
            <person name="Kyrpides N.C."/>
            <person name="Woyke T."/>
        </authorList>
    </citation>
    <scope>NUCLEOTIDE SEQUENCE</scope>
    <source>
        <strain evidence="1">GVMAG-M-3300023174-104</strain>
    </source>
</reference>
<sequence>MENIDKYIPVSILGCPIEFSVSAKYVFLDTVDVPQTIRTLLAPGRIFTHPILGNMSLEFMETNHETGHITKVFCQLLDNKRRQGNYDKKVYSGDDEMNL</sequence>
<dbReference type="AlphaFoldDB" id="A0A6C0D271"/>